<reference evidence="1 2" key="1">
    <citation type="journal article" date="2020" name="G3 (Bethesda)">
        <title>Whole Genome Sequencing and Comparative Genomics of Two Nematicidal Bacillus Strains Reveals a Wide Range of Possible Virulence Factors.</title>
        <authorList>
            <person name="Susic N."/>
            <person name="Janezic S."/>
            <person name="Rupnik M."/>
            <person name="Geric Stare B."/>
        </authorList>
    </citation>
    <scope>NUCLEOTIDE SEQUENCE [LARGE SCALE GENOMIC DNA]</scope>
    <source>
        <strain evidence="1 2">I-1582</strain>
    </source>
</reference>
<gene>
    <name evidence="1" type="ORF">KIS1582_0858</name>
</gene>
<sequence length="42" mass="4857">MGFPFLCIDLFVKILFYFSTFSEKVTGTYTSLADWYGYLSPS</sequence>
<proteinExistence type="predicted"/>
<evidence type="ECO:0000313" key="1">
    <source>
        <dbReference type="EMBL" id="KAF0825314.1"/>
    </source>
</evidence>
<protein>
    <submittedName>
        <fullName evidence="1">Uncharacterized protein</fullName>
    </submittedName>
</protein>
<organism evidence="1 2">
    <name type="scientific">Cytobacillus firmus</name>
    <name type="common">Bacillus firmus</name>
    <dbReference type="NCBI Taxonomy" id="1399"/>
    <lineage>
        <taxon>Bacteria</taxon>
        <taxon>Bacillati</taxon>
        <taxon>Bacillota</taxon>
        <taxon>Bacilli</taxon>
        <taxon>Bacillales</taxon>
        <taxon>Bacillaceae</taxon>
        <taxon>Cytobacillus</taxon>
    </lineage>
</organism>
<name>A0A800NEF9_CYTFI</name>
<dbReference type="EMBL" id="VDEM01000005">
    <property type="protein sequence ID" value="KAF0825314.1"/>
    <property type="molecule type" value="Genomic_DNA"/>
</dbReference>
<evidence type="ECO:0000313" key="2">
    <source>
        <dbReference type="Proteomes" id="UP000465778"/>
    </source>
</evidence>
<comment type="caution">
    <text evidence="1">The sequence shown here is derived from an EMBL/GenBank/DDBJ whole genome shotgun (WGS) entry which is preliminary data.</text>
</comment>
<dbReference type="AlphaFoldDB" id="A0A800NEF9"/>
<dbReference type="Proteomes" id="UP000465778">
    <property type="component" value="Unassembled WGS sequence"/>
</dbReference>
<accession>A0A800NEF9</accession>